<dbReference type="SUPFAM" id="SSF117281">
    <property type="entry name" value="Kelch motif"/>
    <property type="match status" value="1"/>
</dbReference>
<name>A0A7C6A8B9_UNCW3</name>
<dbReference type="Gene3D" id="2.120.10.80">
    <property type="entry name" value="Kelch-type beta propeller"/>
    <property type="match status" value="1"/>
</dbReference>
<dbReference type="EMBL" id="DTLI01000050">
    <property type="protein sequence ID" value="HHS51645.1"/>
    <property type="molecule type" value="Genomic_DNA"/>
</dbReference>
<protein>
    <recommendedName>
        <fullName evidence="2">T9SS type A sorting domain-containing protein</fullName>
    </recommendedName>
</protein>
<comment type="caution">
    <text evidence="1">The sequence shown here is derived from an EMBL/GenBank/DDBJ whole genome shotgun (WGS) entry which is preliminary data.</text>
</comment>
<evidence type="ECO:0000313" key="1">
    <source>
        <dbReference type="EMBL" id="HHS51645.1"/>
    </source>
</evidence>
<evidence type="ECO:0008006" key="2">
    <source>
        <dbReference type="Google" id="ProtNLM"/>
    </source>
</evidence>
<proteinExistence type="predicted"/>
<organism evidence="1">
    <name type="scientific">candidate division WOR-3 bacterium</name>
    <dbReference type="NCBI Taxonomy" id="2052148"/>
    <lineage>
        <taxon>Bacteria</taxon>
        <taxon>Bacteria division WOR-3</taxon>
    </lineage>
</organism>
<sequence>MARFLGIGLIIFGLSGLGFTADIGVTKIFAPTGIIPPDNYIPRAQIKNYGGGEESLWVYFRISTLDGSPVYFDSNYVGVQAQGTTNISFASWTATIGVYISKCSLYLASDTSPDNDTLSARVRVENLMPGQWYLRDSVPYGESGKRVKDGGGLADGSARSDKFLYVLKGNNTSEFYLYDLILSNWQAKRPVPYSLENPSKGPKKGTAVLRSGNYVYLAKGNNTLEFWAYYIPDDTWTRLKDIPFGPSGKRLKGGSSLAEGKIGNKKYLFLTKGSSTREFYAYDTDLDTWIEKTPTPYFESESKGKIKKGSCLVSDGENIYLLRDKTNWLFFYDCDSNQWYPRESLPFYGRAQKKAKVKDGAAMAYQKGNPDIIYALKGGGNEFWGYSVEHDSWVELTSLPLLPSNKKVKGGGSLLSIAGGIFALKGGNTNELWMYVPTDTIFNPAKTPKAVGYGPLIVGNGKRRVEHTPISNLPQSLTELNIFDALGRKVRVCAKGWQGLKPGVYFITFRDKSYDSRMRGNSSSPRVLIRLRRIFGDSKGQSPFAKIVIIR</sequence>
<gene>
    <name evidence="1" type="ORF">ENW73_02095</name>
</gene>
<dbReference type="AlphaFoldDB" id="A0A7C6A8B9"/>
<accession>A0A7C6A8B9</accession>
<dbReference type="InterPro" id="IPR015915">
    <property type="entry name" value="Kelch-typ_b-propeller"/>
</dbReference>
<reference evidence="1" key="1">
    <citation type="journal article" date="2020" name="mSystems">
        <title>Genome- and Community-Level Interaction Insights into Carbon Utilization and Element Cycling Functions of Hydrothermarchaeota in Hydrothermal Sediment.</title>
        <authorList>
            <person name="Zhou Z."/>
            <person name="Liu Y."/>
            <person name="Xu W."/>
            <person name="Pan J."/>
            <person name="Luo Z.H."/>
            <person name="Li M."/>
        </authorList>
    </citation>
    <scope>NUCLEOTIDE SEQUENCE [LARGE SCALE GENOMIC DNA]</scope>
    <source>
        <strain evidence="1">SpSt-876</strain>
    </source>
</reference>